<dbReference type="SMART" id="SM01017">
    <property type="entry name" value="Arrestin_C"/>
    <property type="match status" value="1"/>
</dbReference>
<dbReference type="GeneID" id="100744687"/>
<accession>A0A6P6FBT5</accession>
<evidence type="ECO:0000256" key="2">
    <source>
        <dbReference type="ARBA" id="ARBA00022606"/>
    </source>
</evidence>
<dbReference type="InterPro" id="IPR011022">
    <property type="entry name" value="Arrestin_C-like"/>
</dbReference>
<dbReference type="InterPro" id="IPR014756">
    <property type="entry name" value="Ig_E-set"/>
</dbReference>
<comment type="similarity">
    <text evidence="1">Belongs to the arrestin family.</text>
</comment>
<evidence type="ECO:0000313" key="5">
    <source>
        <dbReference type="RefSeq" id="XP_024222648.2"/>
    </source>
</evidence>
<evidence type="ECO:0000256" key="1">
    <source>
        <dbReference type="ARBA" id="ARBA00005298"/>
    </source>
</evidence>
<sequence>MASLKQFCIVFNKSSATYEPGEIVTGRIIIDATKEKHVKGLYFTVNGSAFVHWLENDAIDDIRSHSFSGKEEYFNFKHNILGISASQTGHTISHGRTEYSFSFRLPCDIPCSFEHDTGYVRYTMKVVLERAFKFNHECKAAFSVVSRFDLNLYREKCFAIHDETNKNFNCLCWVGQGSISLQIMVPCTGYVPGQIITTTIHYTSTPDIPIRKLSTKLLRTAHFRTLSNTMVHKKVLKKNRHMPPFPTHGRITSEILVPPIAPSDLQYCSIIDLEYEVIVTVHISGPYSKMKRHYPVLIGTIPLYRPALTLLHRGVASSTPLVAQPAVVTTSTPGPSSASNSPLQDRITASTAYLDIPPPSYEVGSSETPDIRDIHESEFVFGANIPFSPKYPVYNYPAPRLPNERL</sequence>
<evidence type="ECO:0000259" key="3">
    <source>
        <dbReference type="SMART" id="SM01017"/>
    </source>
</evidence>
<dbReference type="GO" id="GO:0015031">
    <property type="term" value="P:protein transport"/>
    <property type="evidence" value="ECO:0007669"/>
    <property type="project" value="TreeGrafter"/>
</dbReference>
<dbReference type="InterPro" id="IPR011021">
    <property type="entry name" value="Arrestin-like_N"/>
</dbReference>
<dbReference type="AlphaFoldDB" id="A0A6P6FBT5"/>
<keyword evidence="4" id="KW-1185">Reference proteome</keyword>
<dbReference type="OrthoDB" id="2333384at2759"/>
<dbReference type="Pfam" id="PF00339">
    <property type="entry name" value="Arrestin_N"/>
    <property type="match status" value="1"/>
</dbReference>
<dbReference type="OMA" id="STECTIR"/>
<dbReference type="SUPFAM" id="SSF81296">
    <property type="entry name" value="E set domains"/>
    <property type="match status" value="2"/>
</dbReference>
<dbReference type="Proteomes" id="UP000515180">
    <property type="component" value="Unplaced"/>
</dbReference>
<dbReference type="PANTHER" id="PTHR11188">
    <property type="entry name" value="ARRESTIN DOMAIN CONTAINING PROTEIN"/>
    <property type="match status" value="1"/>
</dbReference>
<feature type="domain" description="Arrestin C-terminal-like" evidence="3">
    <location>
        <begin position="175"/>
        <end position="303"/>
    </location>
</feature>
<dbReference type="RefSeq" id="XP_024222648.2">
    <property type="nucleotide sequence ID" value="XM_024366880.2"/>
</dbReference>
<reference evidence="5" key="1">
    <citation type="submission" date="2025-08" db="UniProtKB">
        <authorList>
            <consortium name="RefSeq"/>
        </authorList>
    </citation>
    <scope>IDENTIFICATION</scope>
</reference>
<dbReference type="KEGG" id="bim:100744687"/>
<dbReference type="Pfam" id="PF02752">
    <property type="entry name" value="Arrestin_C"/>
    <property type="match status" value="1"/>
</dbReference>
<name>A0A6P6FBT5_BOMIM</name>
<keyword evidence="2" id="KW-0716">Sensory transduction</keyword>
<proteinExistence type="inferred from homology"/>
<dbReference type="InterPro" id="IPR014752">
    <property type="entry name" value="Arrestin-like_C"/>
</dbReference>
<organism evidence="4 5">
    <name type="scientific">Bombus impatiens</name>
    <name type="common">Bumblebee</name>
    <dbReference type="NCBI Taxonomy" id="132113"/>
    <lineage>
        <taxon>Eukaryota</taxon>
        <taxon>Metazoa</taxon>
        <taxon>Ecdysozoa</taxon>
        <taxon>Arthropoda</taxon>
        <taxon>Hexapoda</taxon>
        <taxon>Insecta</taxon>
        <taxon>Pterygota</taxon>
        <taxon>Neoptera</taxon>
        <taxon>Endopterygota</taxon>
        <taxon>Hymenoptera</taxon>
        <taxon>Apocrita</taxon>
        <taxon>Aculeata</taxon>
        <taxon>Apoidea</taxon>
        <taxon>Anthophila</taxon>
        <taxon>Apidae</taxon>
        <taxon>Bombus</taxon>
        <taxon>Pyrobombus</taxon>
    </lineage>
</organism>
<gene>
    <name evidence="5" type="primary">LOC100744687</name>
</gene>
<dbReference type="Gene3D" id="2.60.40.640">
    <property type="match status" value="2"/>
</dbReference>
<protein>
    <submittedName>
        <fullName evidence="5">Arrestin domain-containing protein 3-like</fullName>
    </submittedName>
</protein>
<dbReference type="InterPro" id="IPR050357">
    <property type="entry name" value="Arrestin_domain-protein"/>
</dbReference>
<dbReference type="PANTHER" id="PTHR11188:SF176">
    <property type="entry name" value="ARRESTIN DOMAIN-CONTAINING PROTEIN 1"/>
    <property type="match status" value="1"/>
</dbReference>
<evidence type="ECO:0000313" key="4">
    <source>
        <dbReference type="Proteomes" id="UP000515180"/>
    </source>
</evidence>
<dbReference type="GO" id="GO:0005737">
    <property type="term" value="C:cytoplasm"/>
    <property type="evidence" value="ECO:0007669"/>
    <property type="project" value="TreeGrafter"/>
</dbReference>